<protein>
    <submittedName>
        <fullName evidence="16">Butyrophilin subfamily 3 member A3</fullName>
    </submittedName>
</protein>
<dbReference type="Pfam" id="PF22705">
    <property type="entry name" value="C2-set_3"/>
    <property type="match status" value="1"/>
</dbReference>
<dbReference type="InterPro" id="IPR003879">
    <property type="entry name" value="Butyrophylin_SPRY"/>
</dbReference>
<dbReference type="CDD" id="cd15820">
    <property type="entry name" value="SPRY_PRY_BTN3"/>
    <property type="match status" value="1"/>
</dbReference>
<evidence type="ECO:0000256" key="4">
    <source>
        <dbReference type="ARBA" id="ARBA00022729"/>
    </source>
</evidence>
<dbReference type="InterPro" id="IPR013106">
    <property type="entry name" value="Ig_V-set"/>
</dbReference>
<dbReference type="InterPro" id="IPR043136">
    <property type="entry name" value="B30.2/SPRY_sf"/>
</dbReference>
<dbReference type="SUPFAM" id="SSF49899">
    <property type="entry name" value="Concanavalin A-like lectins/glucanases"/>
    <property type="match status" value="1"/>
</dbReference>
<evidence type="ECO:0000256" key="6">
    <source>
        <dbReference type="ARBA" id="ARBA00023136"/>
    </source>
</evidence>
<feature type="signal peptide" evidence="13">
    <location>
        <begin position="1"/>
        <end position="28"/>
    </location>
</feature>
<dbReference type="InterPro" id="IPR007110">
    <property type="entry name" value="Ig-like_dom"/>
</dbReference>
<feature type="transmembrane region" description="Helical" evidence="12">
    <location>
        <begin position="247"/>
        <end position="270"/>
    </location>
</feature>
<dbReference type="FunFam" id="2.60.40.10:FF:000208">
    <property type="entry name" value="Butyrophilin subfamily 1 member A1"/>
    <property type="match status" value="1"/>
</dbReference>
<keyword evidence="3 12" id="KW-0812">Transmembrane</keyword>
<dbReference type="SMART" id="SM00409">
    <property type="entry name" value="IG"/>
    <property type="match status" value="1"/>
</dbReference>
<evidence type="ECO:0000256" key="13">
    <source>
        <dbReference type="SAM" id="SignalP"/>
    </source>
</evidence>
<dbReference type="Pfam" id="PF13765">
    <property type="entry name" value="PRY"/>
    <property type="match status" value="1"/>
</dbReference>
<evidence type="ECO:0000259" key="15">
    <source>
        <dbReference type="PROSITE" id="PS50835"/>
    </source>
</evidence>
<keyword evidence="10" id="KW-0175">Coiled coil</keyword>
<accession>A0AA41MKN3</accession>
<feature type="domain" description="B30.2/SPRY" evidence="14">
    <location>
        <begin position="340"/>
        <end position="535"/>
    </location>
</feature>
<dbReference type="SMART" id="SM00589">
    <property type="entry name" value="PRY"/>
    <property type="match status" value="1"/>
</dbReference>
<evidence type="ECO:0000256" key="3">
    <source>
        <dbReference type="ARBA" id="ARBA00022692"/>
    </source>
</evidence>
<dbReference type="InterPro" id="IPR037954">
    <property type="entry name" value="SPRY_PRY_BTN3"/>
</dbReference>
<dbReference type="InterPro" id="IPR053896">
    <property type="entry name" value="BTN3A2-like_Ig-C"/>
</dbReference>
<dbReference type="Pfam" id="PF07686">
    <property type="entry name" value="V-set"/>
    <property type="match status" value="1"/>
</dbReference>
<dbReference type="PANTHER" id="PTHR24100:SF56">
    <property type="entry name" value="BUTYROPHILIN SUBFAMILY 3 MEMBER A3"/>
    <property type="match status" value="1"/>
</dbReference>
<gene>
    <name evidence="16" type="ORF">SUZIE_124250</name>
</gene>
<evidence type="ECO:0000256" key="1">
    <source>
        <dbReference type="ARBA" id="ARBA00004479"/>
    </source>
</evidence>
<evidence type="ECO:0000256" key="8">
    <source>
        <dbReference type="ARBA" id="ARBA00023180"/>
    </source>
</evidence>
<dbReference type="InterPro" id="IPR013320">
    <property type="entry name" value="ConA-like_dom_sf"/>
</dbReference>
<keyword evidence="6 12" id="KW-0472">Membrane</keyword>
<evidence type="ECO:0000313" key="17">
    <source>
        <dbReference type="Proteomes" id="UP001166674"/>
    </source>
</evidence>
<dbReference type="InterPro" id="IPR001870">
    <property type="entry name" value="B30.2/SPRY"/>
</dbReference>
<evidence type="ECO:0000256" key="5">
    <source>
        <dbReference type="ARBA" id="ARBA00022989"/>
    </source>
</evidence>
<evidence type="ECO:0000256" key="9">
    <source>
        <dbReference type="ARBA" id="ARBA00023319"/>
    </source>
</evidence>
<reference evidence="16" key="1">
    <citation type="submission" date="2020-03" db="EMBL/GenBank/DDBJ databases">
        <title>Studies in the Genomics of Life Span.</title>
        <authorList>
            <person name="Glass D."/>
        </authorList>
    </citation>
    <scope>NUCLEOTIDE SEQUENCE</scope>
    <source>
        <strain evidence="16">SUZIE</strain>
        <tissue evidence="16">Muscle</tissue>
    </source>
</reference>
<dbReference type="FunFam" id="2.60.120.920:FF:000004">
    <property type="entry name" value="Butyrophilin subfamily 1 member A1"/>
    <property type="match status" value="1"/>
</dbReference>
<dbReference type="Gene3D" id="2.60.40.10">
    <property type="entry name" value="Immunoglobulins"/>
    <property type="match status" value="2"/>
</dbReference>
<name>A0AA41MKN3_SCICA</name>
<dbReference type="GO" id="GO:0005102">
    <property type="term" value="F:signaling receptor binding"/>
    <property type="evidence" value="ECO:0007669"/>
    <property type="project" value="TreeGrafter"/>
</dbReference>
<evidence type="ECO:0000256" key="10">
    <source>
        <dbReference type="SAM" id="Coils"/>
    </source>
</evidence>
<dbReference type="SMART" id="SM00406">
    <property type="entry name" value="IGv"/>
    <property type="match status" value="1"/>
</dbReference>
<dbReference type="SMART" id="SM00449">
    <property type="entry name" value="SPRY"/>
    <property type="match status" value="1"/>
</dbReference>
<keyword evidence="7" id="KW-1015">Disulfide bond</keyword>
<dbReference type="Proteomes" id="UP001166674">
    <property type="component" value="Unassembled WGS sequence"/>
</dbReference>
<dbReference type="CDD" id="cd05713">
    <property type="entry name" value="IgV_MOG_like"/>
    <property type="match status" value="1"/>
</dbReference>
<feature type="region of interest" description="Disordered" evidence="11">
    <location>
        <begin position="546"/>
        <end position="590"/>
    </location>
</feature>
<dbReference type="InterPro" id="IPR013783">
    <property type="entry name" value="Ig-like_fold"/>
</dbReference>
<evidence type="ECO:0000256" key="2">
    <source>
        <dbReference type="ARBA" id="ARBA00007591"/>
    </source>
</evidence>
<dbReference type="Gene3D" id="2.60.120.920">
    <property type="match status" value="1"/>
</dbReference>
<dbReference type="InterPro" id="IPR003877">
    <property type="entry name" value="SPRY_dom"/>
</dbReference>
<dbReference type="GO" id="GO:0001817">
    <property type="term" value="P:regulation of cytokine production"/>
    <property type="evidence" value="ECO:0007669"/>
    <property type="project" value="TreeGrafter"/>
</dbReference>
<evidence type="ECO:0000256" key="7">
    <source>
        <dbReference type="ARBA" id="ARBA00023157"/>
    </source>
</evidence>
<feature type="chain" id="PRO_5041209437" evidence="13">
    <location>
        <begin position="29"/>
        <end position="590"/>
    </location>
</feature>
<dbReference type="SUPFAM" id="SSF48726">
    <property type="entry name" value="Immunoglobulin"/>
    <property type="match status" value="2"/>
</dbReference>
<dbReference type="PRINTS" id="PR01407">
    <property type="entry name" value="BUTYPHLNCDUF"/>
</dbReference>
<evidence type="ECO:0000259" key="14">
    <source>
        <dbReference type="PROSITE" id="PS50188"/>
    </source>
</evidence>
<dbReference type="EMBL" id="JAATJV010209464">
    <property type="protein sequence ID" value="MBZ3873700.1"/>
    <property type="molecule type" value="Genomic_DNA"/>
</dbReference>
<keyword evidence="17" id="KW-1185">Reference proteome</keyword>
<comment type="subcellular location">
    <subcellularLocation>
        <location evidence="1">Membrane</location>
        <topology evidence="1">Single-pass type I membrane protein</topology>
    </subcellularLocation>
</comment>
<dbReference type="PROSITE" id="PS50835">
    <property type="entry name" value="IG_LIKE"/>
    <property type="match status" value="1"/>
</dbReference>
<organism evidence="16 17">
    <name type="scientific">Sciurus carolinensis</name>
    <name type="common">Eastern gray squirrel</name>
    <dbReference type="NCBI Taxonomy" id="30640"/>
    <lineage>
        <taxon>Eukaryota</taxon>
        <taxon>Metazoa</taxon>
        <taxon>Chordata</taxon>
        <taxon>Craniata</taxon>
        <taxon>Vertebrata</taxon>
        <taxon>Euteleostomi</taxon>
        <taxon>Mammalia</taxon>
        <taxon>Eutheria</taxon>
        <taxon>Euarchontoglires</taxon>
        <taxon>Glires</taxon>
        <taxon>Rodentia</taxon>
        <taxon>Sciuromorpha</taxon>
        <taxon>Sciuridae</taxon>
        <taxon>Sciurinae</taxon>
        <taxon>Sciurini</taxon>
        <taxon>Sciurus</taxon>
    </lineage>
</organism>
<dbReference type="GO" id="GO:0050852">
    <property type="term" value="P:T cell receptor signaling pathway"/>
    <property type="evidence" value="ECO:0007669"/>
    <property type="project" value="TreeGrafter"/>
</dbReference>
<keyword evidence="9" id="KW-0393">Immunoglobulin domain</keyword>
<dbReference type="InterPro" id="IPR050504">
    <property type="entry name" value="IgSF_BTN/MOG"/>
</dbReference>
<evidence type="ECO:0000256" key="11">
    <source>
        <dbReference type="SAM" id="MobiDB-lite"/>
    </source>
</evidence>
<evidence type="ECO:0000256" key="12">
    <source>
        <dbReference type="SAM" id="Phobius"/>
    </source>
</evidence>
<dbReference type="GO" id="GO:0009897">
    <property type="term" value="C:external side of plasma membrane"/>
    <property type="evidence" value="ECO:0007669"/>
    <property type="project" value="TreeGrafter"/>
</dbReference>
<keyword evidence="5 12" id="KW-1133">Transmembrane helix</keyword>
<dbReference type="Pfam" id="PF00622">
    <property type="entry name" value="SPRY"/>
    <property type="match status" value="1"/>
</dbReference>
<comment type="similarity">
    <text evidence="2">Belongs to the immunoglobulin superfamily. BTN/MOG family.</text>
</comment>
<dbReference type="PANTHER" id="PTHR24100">
    <property type="entry name" value="BUTYROPHILIN"/>
    <property type="match status" value="1"/>
</dbReference>
<keyword evidence="4 13" id="KW-0732">Signal</keyword>
<comment type="caution">
    <text evidence="16">The sequence shown here is derived from an EMBL/GenBank/DDBJ whole genome shotgun (WGS) entry which is preliminary data.</text>
</comment>
<dbReference type="AlphaFoldDB" id="A0AA41MKN3"/>
<feature type="domain" description="Ig-like" evidence="15">
    <location>
        <begin position="25"/>
        <end position="141"/>
    </location>
</feature>
<dbReference type="PROSITE" id="PS50188">
    <property type="entry name" value="B302_SPRY"/>
    <property type="match status" value="1"/>
</dbReference>
<proteinExistence type="inferred from homology"/>
<dbReference type="FunFam" id="2.60.40.10:FF:000088">
    <property type="entry name" value="Butyrophilin subfamily 1 member A1"/>
    <property type="match status" value="1"/>
</dbReference>
<keyword evidence="8" id="KW-0325">Glycoprotein</keyword>
<dbReference type="InterPro" id="IPR036179">
    <property type="entry name" value="Ig-like_dom_sf"/>
</dbReference>
<feature type="coiled-coil region" evidence="10">
    <location>
        <begin position="276"/>
        <end position="310"/>
    </location>
</feature>
<dbReference type="InterPro" id="IPR006574">
    <property type="entry name" value="PRY"/>
</dbReference>
<sequence>MDSWRSPALPVLRLACLLLVQWPTPCSAQFAVIGPSGPIVAVAGEDADLPCHLSPAMSAETMELRWVRSSLRQVVSVYADGQQVEDRQIAEYRGRTSVLRDGLAAGKATLRIHSVRASDSGRYLCYFQDGSFYEKAMVELKVGALGSDLHIEMKGYEDGGIHLECTSPGWYPQPQAEWRDARGKPVPAAAAPAVADGAGMYTVAAPVILRGGSGQGVSCAIRNSLLGQEKTARISIADPFFSSARPWIAALAGTLPILLLLLAGAGYFLWRQWEENKALSLEKAQERVRREKAQAEKEQESRAKEELQYELSKFLPGDPDMSPHSCFKHPMTLACLSIAEWRRIQYMARGAKSSAYAANVVLDPDTANPILLVSEDKKSLQRAEERQNLPDNPERFDWHYCVLGRENFTSGRHYWEVEVGDRKEWHVGVCGEKVEKKCWVKMTPENGFWTMGLSGGHDYRALTEPRTKLTLCEPPTRVGVFLDYEAGEVSFYNAVDGSHIYTFPHSSFSGPLWPVFRILTVEPTALTICPLLKGMERPLVSDLVPGLSPETPVTSDLANGREEPQAEVRAPLLPAPPGAEGLPLSRPLQL</sequence>
<dbReference type="InterPro" id="IPR003599">
    <property type="entry name" value="Ig_sub"/>
</dbReference>
<evidence type="ECO:0000313" key="16">
    <source>
        <dbReference type="EMBL" id="MBZ3873700.1"/>
    </source>
</evidence>